<dbReference type="CDD" id="cd01745">
    <property type="entry name" value="GATase1_2"/>
    <property type="match status" value="1"/>
</dbReference>
<dbReference type="GO" id="GO:0006598">
    <property type="term" value="P:polyamine catabolic process"/>
    <property type="evidence" value="ECO:0007669"/>
    <property type="project" value="TreeGrafter"/>
</dbReference>
<dbReference type="EMBL" id="PQVG01000005">
    <property type="protein sequence ID" value="POY39620.1"/>
    <property type="molecule type" value="Genomic_DNA"/>
</dbReference>
<name>A0A2S5AAK3_9FLAO</name>
<sequence>MKIGLTFSESNYANYPKWIKETDATIEIIELSYEVNNWQDVALCDAIIFTGGIDMDPIEKIAYANAPKEFNLARDRFEMAVLAKALDKKKPILGICRGLQLINVYWGGSLHLDNGDAKNKIHRRESEDKIHRIQVEKDSLFYSIVQQEFGNVNSAHHQSIDVLGSGLKAVAHSKDRVIEVIESTNPDEQFLLAVQWHPERMADLESPFSKNILRALLEKIGY</sequence>
<dbReference type="InterPro" id="IPR029062">
    <property type="entry name" value="Class_I_gatase-like"/>
</dbReference>
<gene>
    <name evidence="1" type="ORF">C3L50_10695</name>
</gene>
<dbReference type="AlphaFoldDB" id="A0A2S5AAK3"/>
<comment type="caution">
    <text evidence="1">The sequence shown here is derived from an EMBL/GenBank/DDBJ whole genome shotgun (WGS) entry which is preliminary data.</text>
</comment>
<dbReference type="OrthoDB" id="9804920at2"/>
<dbReference type="GO" id="GO:0033969">
    <property type="term" value="F:gamma-glutamyl-gamma-aminobutyrate hydrolase activity"/>
    <property type="evidence" value="ECO:0007669"/>
    <property type="project" value="TreeGrafter"/>
</dbReference>
<evidence type="ECO:0000313" key="1">
    <source>
        <dbReference type="EMBL" id="POY39620.1"/>
    </source>
</evidence>
<dbReference type="RefSeq" id="WP_103806159.1">
    <property type="nucleotide sequence ID" value="NZ_PQVG01000005.1"/>
</dbReference>
<dbReference type="PANTHER" id="PTHR43235">
    <property type="entry name" value="GLUTAMINE AMIDOTRANSFERASE PB2B2.05-RELATED"/>
    <property type="match status" value="1"/>
</dbReference>
<dbReference type="SUPFAM" id="SSF52317">
    <property type="entry name" value="Class I glutamine amidotransferase-like"/>
    <property type="match status" value="1"/>
</dbReference>
<dbReference type="PROSITE" id="PS51273">
    <property type="entry name" value="GATASE_TYPE_1"/>
    <property type="match status" value="1"/>
</dbReference>
<protein>
    <submittedName>
        <fullName evidence="1">Peptidase C26</fullName>
    </submittedName>
</protein>
<proteinExistence type="predicted"/>
<reference evidence="1 2" key="1">
    <citation type="submission" date="2018-01" db="EMBL/GenBank/DDBJ databases">
        <authorList>
            <person name="Gaut B.S."/>
            <person name="Morton B.R."/>
            <person name="Clegg M.T."/>
            <person name="Duvall M.R."/>
        </authorList>
    </citation>
    <scope>NUCLEOTIDE SEQUENCE [LARGE SCALE GENOMIC DNA]</scope>
    <source>
        <strain evidence="1 2">HR-AY</strain>
    </source>
</reference>
<dbReference type="InterPro" id="IPR044668">
    <property type="entry name" value="PuuD-like"/>
</dbReference>
<dbReference type="Gene3D" id="3.40.50.880">
    <property type="match status" value="1"/>
</dbReference>
<accession>A0A2S5AAK3</accession>
<dbReference type="Proteomes" id="UP000237310">
    <property type="component" value="Unassembled WGS sequence"/>
</dbReference>
<dbReference type="GO" id="GO:0005829">
    <property type="term" value="C:cytosol"/>
    <property type="evidence" value="ECO:0007669"/>
    <property type="project" value="TreeGrafter"/>
</dbReference>
<keyword evidence="2" id="KW-1185">Reference proteome</keyword>
<dbReference type="PANTHER" id="PTHR43235:SF1">
    <property type="entry name" value="GLUTAMINE AMIDOTRANSFERASE PB2B2.05-RELATED"/>
    <property type="match status" value="1"/>
</dbReference>
<organism evidence="1 2">
    <name type="scientific">Flavobacterium alvei</name>
    <dbReference type="NCBI Taxonomy" id="2080416"/>
    <lineage>
        <taxon>Bacteria</taxon>
        <taxon>Pseudomonadati</taxon>
        <taxon>Bacteroidota</taxon>
        <taxon>Flavobacteriia</taxon>
        <taxon>Flavobacteriales</taxon>
        <taxon>Flavobacteriaceae</taxon>
        <taxon>Flavobacterium</taxon>
    </lineage>
</organism>
<dbReference type="InterPro" id="IPR011697">
    <property type="entry name" value="Peptidase_C26"/>
</dbReference>
<evidence type="ECO:0000313" key="2">
    <source>
        <dbReference type="Proteomes" id="UP000237310"/>
    </source>
</evidence>
<dbReference type="Pfam" id="PF07722">
    <property type="entry name" value="Peptidase_C26"/>
    <property type="match status" value="1"/>
</dbReference>